<evidence type="ECO:0000313" key="4">
    <source>
        <dbReference type="Proteomes" id="UP000664702"/>
    </source>
</evidence>
<dbReference type="EMBL" id="CP086136">
    <property type="protein sequence ID" value="UEM11740.1"/>
    <property type="molecule type" value="Genomic_DNA"/>
</dbReference>
<evidence type="ECO:0000313" key="3">
    <source>
        <dbReference type="EMBL" id="UEM11740.1"/>
    </source>
</evidence>
<sequence>MQRFNPAEAMMRTYHTLARITFLLSLDSKDEKGNDVERMASLRHVEKQKQPRPKSHAQVNQQRARDRLPPLTLEQFDAQQAQEAENFKHEGESVNTEIRCTKGRIEFRVGGDVVGYYDKQNKRWSFTGEMRLGSDDASHPVYGVNGGKGMTTESSGSGAVLVNAPKPGPPTSEDVNP</sequence>
<gene>
    <name evidence="3" type="ORF">J4G43_046030</name>
    <name evidence="2" type="ORF">J4G43_47750</name>
</gene>
<evidence type="ECO:0000256" key="1">
    <source>
        <dbReference type="SAM" id="MobiDB-lite"/>
    </source>
</evidence>
<evidence type="ECO:0000313" key="2">
    <source>
        <dbReference type="EMBL" id="MBO1868222.1"/>
    </source>
</evidence>
<organism evidence="2">
    <name type="scientific">Bradyrhizobium barranii subsp. barranii</name>
    <dbReference type="NCBI Taxonomy" id="2823807"/>
    <lineage>
        <taxon>Bacteria</taxon>
        <taxon>Pseudomonadati</taxon>
        <taxon>Pseudomonadota</taxon>
        <taxon>Alphaproteobacteria</taxon>
        <taxon>Hyphomicrobiales</taxon>
        <taxon>Nitrobacteraceae</taxon>
        <taxon>Bradyrhizobium</taxon>
        <taxon>Bradyrhizobium barranii</taxon>
    </lineage>
</organism>
<dbReference type="RefSeq" id="WP_208088780.1">
    <property type="nucleotide sequence ID" value="NZ_CP086136.1"/>
</dbReference>
<dbReference type="EMBL" id="JAGEMI010000001">
    <property type="protein sequence ID" value="MBO1868222.1"/>
    <property type="molecule type" value="Genomic_DNA"/>
</dbReference>
<name>A0A939S3G4_9BRAD</name>
<protein>
    <submittedName>
        <fullName evidence="2">Uncharacterized protein</fullName>
    </submittedName>
</protein>
<proteinExistence type="predicted"/>
<reference evidence="2" key="1">
    <citation type="submission" date="2021-03" db="EMBL/GenBank/DDBJ databases">
        <title>Whole Genome Sequence of Bradyrhizobium sp. Strain 144S4.</title>
        <authorList>
            <person name="Bromfield E.S.P."/>
            <person name="Cloutier S."/>
        </authorList>
    </citation>
    <scope>NUCLEOTIDE SEQUENCE [LARGE SCALE GENOMIC DNA]</scope>
    <source>
        <strain evidence="2">144S4</strain>
    </source>
</reference>
<accession>A0A939S3G4</accession>
<feature type="region of interest" description="Disordered" evidence="1">
    <location>
        <begin position="143"/>
        <end position="177"/>
    </location>
</feature>
<feature type="compositionally biased region" description="Basic and acidic residues" evidence="1">
    <location>
        <begin position="33"/>
        <end position="49"/>
    </location>
</feature>
<dbReference type="Proteomes" id="UP000664702">
    <property type="component" value="Chromosome"/>
</dbReference>
<dbReference type="AlphaFoldDB" id="A0A939S3G4"/>
<reference evidence="3 4" key="2">
    <citation type="journal article" date="2022" name="Int. J. Syst. Evol. Microbiol.">
        <title>Strains of Bradyrhizobium barranii sp. nov. associated with legumes native to Canada are symbionts of soybeans and belong to different subspecies (subsp. barranii subsp. nov. and subsp. apii subsp. nov.) and symbiovars (sv. glycinearum and sv. septentrionale).</title>
        <authorList>
            <person name="Bromfield E.S.P."/>
            <person name="Cloutier S."/>
            <person name="Wasai-Hara S."/>
            <person name="Minamisawa K."/>
        </authorList>
    </citation>
    <scope>NUCLEOTIDE SEQUENCE [LARGE SCALE GENOMIC DNA]</scope>
    <source>
        <strain evidence="3 4">144S4</strain>
    </source>
</reference>
<feature type="region of interest" description="Disordered" evidence="1">
    <location>
        <begin position="33"/>
        <end position="69"/>
    </location>
</feature>
<dbReference type="KEGG" id="bban:J4G43_046030"/>